<evidence type="ECO:0000259" key="18">
    <source>
        <dbReference type="SMART" id="SM01192"/>
    </source>
</evidence>
<dbReference type="Ensembl" id="ENSCJAT00000095774.2">
    <property type="protein sequence ID" value="ENSCJAP00000069501.2"/>
    <property type="gene ID" value="ENSCJAG00000051353.2"/>
</dbReference>
<evidence type="ECO:0000256" key="8">
    <source>
        <dbReference type="ARBA" id="ARBA00022842"/>
    </source>
</evidence>
<dbReference type="PANTHER" id="PTHR11902:SF5">
    <property type="entry name" value="BETA-ENOLASE"/>
    <property type="match status" value="1"/>
</dbReference>
<dbReference type="SUPFAM" id="SSF54826">
    <property type="entry name" value="Enolase N-terminal domain-like"/>
    <property type="match status" value="1"/>
</dbReference>
<evidence type="ECO:0000256" key="13">
    <source>
        <dbReference type="ARBA" id="ARBA00040232"/>
    </source>
</evidence>
<evidence type="ECO:0000256" key="15">
    <source>
        <dbReference type="ARBA" id="ARBA00042657"/>
    </source>
</evidence>
<accession>A0A5F4VVA6</accession>
<dbReference type="Bgee" id="ENSCJAG00000051353">
    <property type="expression patterns" value="Expressed in heart and 2 other cell types or tissues"/>
</dbReference>
<evidence type="ECO:0000256" key="2">
    <source>
        <dbReference type="ARBA" id="ARBA00004496"/>
    </source>
</evidence>
<dbReference type="UniPathway" id="UPA00109">
    <property type="reaction ID" value="UER00187"/>
</dbReference>
<evidence type="ECO:0000256" key="12">
    <source>
        <dbReference type="ARBA" id="ARBA00037209"/>
    </source>
</evidence>
<dbReference type="InterPro" id="IPR029017">
    <property type="entry name" value="Enolase-like_N"/>
</dbReference>
<dbReference type="PROSITE" id="PS00164">
    <property type="entry name" value="ENOLASE"/>
    <property type="match status" value="1"/>
</dbReference>
<keyword evidence="7" id="KW-0479">Metal-binding</keyword>
<comment type="function">
    <text evidence="12">Glycolytic enzyme that catalyzes the conversion of 2-phosphoglycerate to phosphoenolpyruvate. Appears to have a function in striated muscle development and regeneration.</text>
</comment>
<dbReference type="GO" id="GO:0000287">
    <property type="term" value="F:magnesium ion binding"/>
    <property type="evidence" value="ECO:0007669"/>
    <property type="project" value="InterPro"/>
</dbReference>
<evidence type="ECO:0000256" key="16">
    <source>
        <dbReference type="ARBA" id="ARBA00042698"/>
    </source>
</evidence>
<dbReference type="SMART" id="SM01193">
    <property type="entry name" value="Enolase_N"/>
    <property type="match status" value="1"/>
</dbReference>
<evidence type="ECO:0000256" key="4">
    <source>
        <dbReference type="ARBA" id="ARBA00009604"/>
    </source>
</evidence>
<dbReference type="CDD" id="cd03313">
    <property type="entry name" value="enolase"/>
    <property type="match status" value="1"/>
</dbReference>
<dbReference type="FunFam" id="3.20.20.120:FF:000002">
    <property type="entry name" value="Enolase 1"/>
    <property type="match status" value="1"/>
</dbReference>
<sequence>MAMQKIFAREILDSRGNPTVEVDLHTAKGRFRAAVPSGASTGIYGVLELRDGDKARYLGKGVPKAVEHINKTLGPALLEKKLSVVDQEKVDKFMIELDGTENKSKFGAEVYHHLKGVIKAKYGKDATNVGDEGGFAPNILENNEALELLKTALQAAGYPDKVVIGMDVAASEFYRNGKYDLDFKSPDDPARHITGEKLGELYKSFIKNYPVVSIEDPFDQDDWATWTSFLSGVNIQIVGDDLTVTNPKRIAQAVEKKACNCLLLKVNQIGSVTESIQACKLAQSNGWGVMVSHRSGETEDTFIADLVVGLCTGQIKTGAPCRSERLAKYNQLMRIEEALGDKAIFAGRKFRNPKAK</sequence>
<dbReference type="InterPro" id="IPR020811">
    <property type="entry name" value="Enolase_N"/>
</dbReference>
<comment type="catalytic activity">
    <reaction evidence="17">
        <text>(2R)-2-phosphoglycerate = phosphoenolpyruvate + H2O</text>
        <dbReference type="Rhea" id="RHEA:10164"/>
        <dbReference type="ChEBI" id="CHEBI:15377"/>
        <dbReference type="ChEBI" id="CHEBI:58289"/>
        <dbReference type="ChEBI" id="CHEBI:58702"/>
        <dbReference type="EC" id="4.2.1.11"/>
    </reaction>
    <physiologicalReaction direction="left-to-right" evidence="17">
        <dbReference type="Rhea" id="RHEA:10165"/>
    </physiologicalReaction>
</comment>
<comment type="similarity">
    <text evidence="4">Belongs to the enolase family.</text>
</comment>
<evidence type="ECO:0000256" key="11">
    <source>
        <dbReference type="ARBA" id="ARBA00031125"/>
    </source>
</evidence>
<organism evidence="20 21">
    <name type="scientific">Callithrix jacchus</name>
    <name type="common">White-tufted-ear marmoset</name>
    <name type="synonym">Simia Jacchus</name>
    <dbReference type="NCBI Taxonomy" id="9483"/>
    <lineage>
        <taxon>Eukaryota</taxon>
        <taxon>Metazoa</taxon>
        <taxon>Chordata</taxon>
        <taxon>Craniata</taxon>
        <taxon>Vertebrata</taxon>
        <taxon>Euteleostomi</taxon>
        <taxon>Mammalia</taxon>
        <taxon>Eutheria</taxon>
        <taxon>Euarchontoglires</taxon>
        <taxon>Primates</taxon>
        <taxon>Haplorrhini</taxon>
        <taxon>Platyrrhini</taxon>
        <taxon>Cebidae</taxon>
        <taxon>Callitrichinae</taxon>
        <taxon>Callithrix</taxon>
        <taxon>Callithrix</taxon>
    </lineage>
</organism>
<dbReference type="InterPro" id="IPR020810">
    <property type="entry name" value="Enolase_C"/>
</dbReference>
<dbReference type="PRINTS" id="PR00148">
    <property type="entry name" value="ENOLASE"/>
</dbReference>
<dbReference type="InterPro" id="IPR020809">
    <property type="entry name" value="Enolase_CS"/>
</dbReference>
<evidence type="ECO:0000259" key="19">
    <source>
        <dbReference type="SMART" id="SM01193"/>
    </source>
</evidence>
<reference evidence="20" key="2">
    <citation type="submission" date="2025-08" db="UniProtKB">
        <authorList>
            <consortium name="Ensembl"/>
        </authorList>
    </citation>
    <scope>IDENTIFICATION</scope>
</reference>
<dbReference type="EC" id="4.2.1.11" evidence="5"/>
<keyword evidence="9" id="KW-0324">Glycolysis</keyword>
<dbReference type="AlphaFoldDB" id="A0A5F4VVA6"/>
<dbReference type="Pfam" id="PF00113">
    <property type="entry name" value="Enolase_C"/>
    <property type="match status" value="1"/>
</dbReference>
<dbReference type="GeneTree" id="ENSGT00950000182805"/>
<dbReference type="GO" id="GO:0006096">
    <property type="term" value="P:glycolytic process"/>
    <property type="evidence" value="ECO:0007669"/>
    <property type="project" value="UniProtKB-UniPathway"/>
</dbReference>
<keyword evidence="21" id="KW-1185">Reference proteome</keyword>
<dbReference type="SFLD" id="SFLDS00001">
    <property type="entry name" value="Enolase"/>
    <property type="match status" value="1"/>
</dbReference>
<dbReference type="GO" id="GO:0000015">
    <property type="term" value="C:phosphopyruvate hydratase complex"/>
    <property type="evidence" value="ECO:0007669"/>
    <property type="project" value="InterPro"/>
</dbReference>
<evidence type="ECO:0000256" key="9">
    <source>
        <dbReference type="ARBA" id="ARBA00023152"/>
    </source>
</evidence>
<dbReference type="InterPro" id="IPR036849">
    <property type="entry name" value="Enolase-like_C_sf"/>
</dbReference>
<dbReference type="GO" id="GO:0004634">
    <property type="term" value="F:phosphopyruvate hydratase activity"/>
    <property type="evidence" value="ECO:0007669"/>
    <property type="project" value="UniProtKB-EC"/>
</dbReference>
<feature type="domain" description="Enolase C-terminal TIM barrel" evidence="18">
    <location>
        <begin position="79"/>
        <end position="353"/>
    </location>
</feature>
<comment type="subcellular location">
    <subcellularLocation>
        <location evidence="2">Cytoplasm</location>
    </subcellularLocation>
</comment>
<dbReference type="Gene3D" id="3.20.20.120">
    <property type="entry name" value="Enolase-like C-terminal domain"/>
    <property type="match status" value="1"/>
</dbReference>
<evidence type="ECO:0000256" key="5">
    <source>
        <dbReference type="ARBA" id="ARBA00012058"/>
    </source>
</evidence>
<reference evidence="20" key="3">
    <citation type="submission" date="2025-09" db="UniProtKB">
        <authorList>
            <consortium name="Ensembl"/>
        </authorList>
    </citation>
    <scope>IDENTIFICATION</scope>
</reference>
<name>A0A5F4VVA6_CALJA</name>
<dbReference type="InParanoid" id="A0A5F4VVA6"/>
<comment type="cofactor">
    <cofactor evidence="1">
        <name>Mg(2+)</name>
        <dbReference type="ChEBI" id="CHEBI:18420"/>
    </cofactor>
</comment>
<proteinExistence type="inferred from homology"/>
<dbReference type="Proteomes" id="UP000008225">
    <property type="component" value="Chromosome X"/>
</dbReference>
<feature type="domain" description="Enolase N-terminal" evidence="19">
    <location>
        <begin position="3"/>
        <end position="114"/>
    </location>
</feature>
<keyword evidence="10" id="KW-0456">Lyase</keyword>
<protein>
    <recommendedName>
        <fullName evidence="13">Beta-enolase</fullName>
        <ecNumber evidence="5">4.2.1.11</ecNumber>
    </recommendedName>
    <alternativeName>
        <fullName evidence="11">2-phospho-D-glycerate hydro-lyase</fullName>
    </alternativeName>
    <alternativeName>
        <fullName evidence="14">Enolase 3</fullName>
    </alternativeName>
    <alternativeName>
        <fullName evidence="16">Muscle-specific enolase</fullName>
    </alternativeName>
    <alternativeName>
        <fullName evidence="15">Skeletal muscle enolase</fullName>
    </alternativeName>
</protein>
<dbReference type="InterPro" id="IPR000941">
    <property type="entry name" value="Enolase"/>
</dbReference>
<evidence type="ECO:0000256" key="10">
    <source>
        <dbReference type="ARBA" id="ARBA00023239"/>
    </source>
</evidence>
<keyword evidence="6" id="KW-0963">Cytoplasm</keyword>
<evidence type="ECO:0000256" key="14">
    <source>
        <dbReference type="ARBA" id="ARBA00041942"/>
    </source>
</evidence>
<evidence type="ECO:0000256" key="17">
    <source>
        <dbReference type="ARBA" id="ARBA00048951"/>
    </source>
</evidence>
<dbReference type="SUPFAM" id="SSF51604">
    <property type="entry name" value="Enolase C-terminal domain-like"/>
    <property type="match status" value="1"/>
</dbReference>
<evidence type="ECO:0000256" key="6">
    <source>
        <dbReference type="ARBA" id="ARBA00022490"/>
    </source>
</evidence>
<evidence type="ECO:0000256" key="1">
    <source>
        <dbReference type="ARBA" id="ARBA00001946"/>
    </source>
</evidence>
<keyword evidence="8" id="KW-0460">Magnesium</keyword>
<comment type="pathway">
    <text evidence="3">Carbohydrate degradation; glycolysis; pyruvate from D-glyceraldehyde 3-phosphate: step 4/5.</text>
</comment>
<dbReference type="SMART" id="SM01192">
    <property type="entry name" value="Enolase_C"/>
    <property type="match status" value="1"/>
</dbReference>
<reference evidence="20" key="1">
    <citation type="submission" date="2009-03" db="EMBL/GenBank/DDBJ databases">
        <authorList>
            <person name="Warren W."/>
            <person name="Ye L."/>
            <person name="Minx P."/>
            <person name="Worley K."/>
            <person name="Gibbs R."/>
            <person name="Wilson R.K."/>
        </authorList>
    </citation>
    <scope>NUCLEOTIDE SEQUENCE [LARGE SCALE GENOMIC DNA]</scope>
</reference>
<evidence type="ECO:0000256" key="7">
    <source>
        <dbReference type="ARBA" id="ARBA00022723"/>
    </source>
</evidence>
<dbReference type="PANTHER" id="PTHR11902">
    <property type="entry name" value="ENOLASE"/>
    <property type="match status" value="1"/>
</dbReference>
<evidence type="ECO:0000313" key="21">
    <source>
        <dbReference type="Proteomes" id="UP000008225"/>
    </source>
</evidence>
<dbReference type="STRING" id="9483.ENSCJAP00000069501"/>
<evidence type="ECO:0000313" key="20">
    <source>
        <dbReference type="Ensembl" id="ENSCJAP00000069501.2"/>
    </source>
</evidence>
<evidence type="ECO:0000256" key="3">
    <source>
        <dbReference type="ARBA" id="ARBA00005031"/>
    </source>
</evidence>